<feature type="compositionally biased region" description="Low complexity" evidence="2">
    <location>
        <begin position="340"/>
        <end position="369"/>
    </location>
</feature>
<feature type="compositionally biased region" description="Acidic residues" evidence="2">
    <location>
        <begin position="421"/>
        <end position="432"/>
    </location>
</feature>
<dbReference type="Gene3D" id="1.10.472.80">
    <property type="entry name" value="Ypt/Rab-GAP domain of gyp1p, domain 3"/>
    <property type="match status" value="1"/>
</dbReference>
<evidence type="ECO:0000313" key="5">
    <source>
        <dbReference type="Proteomes" id="UP000321518"/>
    </source>
</evidence>
<dbReference type="GO" id="GO:0031267">
    <property type="term" value="F:small GTPase binding"/>
    <property type="evidence" value="ECO:0007669"/>
    <property type="project" value="TreeGrafter"/>
</dbReference>
<feature type="domain" description="Rab-GAP TBC" evidence="3">
    <location>
        <begin position="1035"/>
        <end position="1225"/>
    </location>
</feature>
<proteinExistence type="predicted"/>
<dbReference type="FunFam" id="1.10.8.270:FF:000026">
    <property type="entry name" value="TBC (Tre-2/Bub2/Cdc16) domain family"/>
    <property type="match status" value="1"/>
</dbReference>
<dbReference type="InterPro" id="IPR035969">
    <property type="entry name" value="Rab-GAP_TBC_sf"/>
</dbReference>
<feature type="compositionally biased region" description="Polar residues" evidence="2">
    <location>
        <begin position="442"/>
        <end position="460"/>
    </location>
</feature>
<feature type="region of interest" description="Disordered" evidence="2">
    <location>
        <begin position="1"/>
        <end position="53"/>
    </location>
</feature>
<dbReference type="EMBL" id="BJWK01000023">
    <property type="protein sequence ID" value="GEM12635.1"/>
    <property type="molecule type" value="Genomic_DNA"/>
</dbReference>
<gene>
    <name evidence="4" type="ORF">Rt10032_c23g6652</name>
</gene>
<reference evidence="4 5" key="1">
    <citation type="submission" date="2019-07" db="EMBL/GenBank/DDBJ databases">
        <title>Rhodotorula toruloides NBRC10032 genome sequencing.</title>
        <authorList>
            <person name="Shida Y."/>
            <person name="Takaku H."/>
            <person name="Ogasawara W."/>
            <person name="Mori K."/>
        </authorList>
    </citation>
    <scope>NUCLEOTIDE SEQUENCE [LARGE SCALE GENOMIC DNA]</scope>
    <source>
        <strain evidence="4 5">NBRC10032</strain>
    </source>
</reference>
<dbReference type="PANTHER" id="PTHR47219:SF20">
    <property type="entry name" value="TBC1 DOMAIN FAMILY MEMBER 2B"/>
    <property type="match status" value="1"/>
</dbReference>
<feature type="compositionally biased region" description="Basic and acidic residues" evidence="2">
    <location>
        <begin position="199"/>
        <end position="212"/>
    </location>
</feature>
<name>A0A511KRS7_RHOTO</name>
<organism evidence="4 5">
    <name type="scientific">Rhodotorula toruloides</name>
    <name type="common">Yeast</name>
    <name type="synonym">Rhodosporidium toruloides</name>
    <dbReference type="NCBI Taxonomy" id="5286"/>
    <lineage>
        <taxon>Eukaryota</taxon>
        <taxon>Fungi</taxon>
        <taxon>Dikarya</taxon>
        <taxon>Basidiomycota</taxon>
        <taxon>Pucciniomycotina</taxon>
        <taxon>Microbotryomycetes</taxon>
        <taxon>Sporidiobolales</taxon>
        <taxon>Sporidiobolaceae</taxon>
        <taxon>Rhodotorula</taxon>
    </lineage>
</organism>
<accession>A0A511KRS7</accession>
<feature type="compositionally biased region" description="Polar residues" evidence="2">
    <location>
        <begin position="500"/>
        <end position="523"/>
    </location>
</feature>
<dbReference type="PANTHER" id="PTHR47219">
    <property type="entry name" value="RAB GTPASE-ACTIVATING PROTEIN 1-LIKE"/>
    <property type="match status" value="1"/>
</dbReference>
<feature type="compositionally biased region" description="Low complexity" evidence="2">
    <location>
        <begin position="536"/>
        <end position="550"/>
    </location>
</feature>
<dbReference type="InterPro" id="IPR000195">
    <property type="entry name" value="Rab-GAP-TBC_dom"/>
</dbReference>
<feature type="coiled-coil region" evidence="1">
    <location>
        <begin position="144"/>
        <end position="171"/>
    </location>
</feature>
<feature type="region of interest" description="Disordered" evidence="2">
    <location>
        <begin position="86"/>
        <end position="122"/>
    </location>
</feature>
<dbReference type="OrthoDB" id="294251at2759"/>
<dbReference type="SMART" id="SM00164">
    <property type="entry name" value="TBC"/>
    <property type="match status" value="1"/>
</dbReference>
<dbReference type="Pfam" id="PF00566">
    <property type="entry name" value="RabGAP-TBC"/>
    <property type="match status" value="1"/>
</dbReference>
<feature type="region of interest" description="Disordered" evidence="2">
    <location>
        <begin position="960"/>
        <end position="983"/>
    </location>
</feature>
<feature type="region of interest" description="Disordered" evidence="2">
    <location>
        <begin position="332"/>
        <end position="615"/>
    </location>
</feature>
<feature type="region of interest" description="Disordered" evidence="2">
    <location>
        <begin position="199"/>
        <end position="234"/>
    </location>
</feature>
<dbReference type="GO" id="GO:0005096">
    <property type="term" value="F:GTPase activator activity"/>
    <property type="evidence" value="ECO:0007669"/>
    <property type="project" value="TreeGrafter"/>
</dbReference>
<feature type="compositionally biased region" description="Polar residues" evidence="2">
    <location>
        <begin position="905"/>
        <end position="923"/>
    </location>
</feature>
<evidence type="ECO:0000313" key="4">
    <source>
        <dbReference type="EMBL" id="GEM12635.1"/>
    </source>
</evidence>
<feature type="compositionally biased region" description="Acidic residues" evidence="2">
    <location>
        <begin position="213"/>
        <end position="224"/>
    </location>
</feature>
<feature type="region of interest" description="Disordered" evidence="2">
    <location>
        <begin position="868"/>
        <end position="923"/>
    </location>
</feature>
<feature type="compositionally biased region" description="Polar residues" evidence="2">
    <location>
        <begin position="298"/>
        <end position="314"/>
    </location>
</feature>
<dbReference type="PROSITE" id="PS50086">
    <property type="entry name" value="TBC_RABGAP"/>
    <property type="match status" value="1"/>
</dbReference>
<feature type="compositionally biased region" description="Low complexity" evidence="2">
    <location>
        <begin position="558"/>
        <end position="588"/>
    </location>
</feature>
<dbReference type="Gene3D" id="1.10.8.270">
    <property type="entry name" value="putative rabgap domain of human tbc1 domain family member 14 like domains"/>
    <property type="match status" value="1"/>
</dbReference>
<dbReference type="Proteomes" id="UP000321518">
    <property type="component" value="Unassembled WGS sequence"/>
</dbReference>
<feature type="compositionally biased region" description="Low complexity" evidence="2">
    <location>
        <begin position="17"/>
        <end position="29"/>
    </location>
</feature>
<evidence type="ECO:0000256" key="1">
    <source>
        <dbReference type="SAM" id="Coils"/>
    </source>
</evidence>
<feature type="compositionally biased region" description="Basic and acidic residues" evidence="2">
    <location>
        <begin position="962"/>
        <end position="976"/>
    </location>
</feature>
<sequence>MIPSSHAHPLSPPVEIASSSSPFFASSPSQKSDLFDPPASQSDALFPASPDADQDVVRRGSVATLMAQSSSARGIGLGLRDSSVSRKFAKSATRSRAGSSPREPAASSPDLDKLPRQLAFSSAPHRLPPSFCDALPLSHLVALVQALSQRLDEAQSVLREEREELRALEKLAKDKGAGDGEIERVKVRARTEAKEVAAIAEGKEDGEWRIELPYEEGEEAEGAQEEAALKTEVDLDLEDLTEAISSNAFDLGLTPAAPDASTEEAPARSRASSLPPPFSPAEQAADKSDAASIASGHVPSTPSDASATSQSGSTFKPVRQRHASLSARFVGYIAGGSGSNGSTSSAPPPAVSTTPASPSSATFDPTSSAHSPAKQRSGRSGSIRSVSSTASNERKGYGDWLGWRGWGKGAGAAESIKEGQSDAEEEEEDPEEREARDAVAGAQTSDEASPASTDNPNSLKTAKPSGEESLSSSPRPSLADDATLASTTTDSLPSSPPTSNHSTALNPGQRSSRSSTAPNSPTSTRKRSPVPPPSLQPASQQATAAAVLSTPMTTSTISAPSLASPSHAAGSSPFSPARSPSPRSLALPETDILTGSGGDEEGVPTIKACPGASSQTSGPAFVPGVPLYSAPSGSAAKAAASDHGYVAAAKGSINRALALAAAAPAGISRTNSSSTTSTEPNLAVYPRLPSLSLSRYSPFAQPTLSMPATHVSLSASTSLGAAGSSHSSPLIAYTATLAPSNSGSGAQTMELDTISGEAAPPSLALLKSSYQSAAGSGAGEDDGDGPMIDRYGFIYDVRTGMELLKESRRRKEGDKAVDKPKEKAKKLKKGSREVEPKPVPAVVTTPQTEVEVHPQLDALREAIGLTPTTEEESAFSPPPSTSQTEVVPPTPSDSTSRTAKLVRAPSSSVGDSRASSPNGTGPQSMRALLAQLRTITDAVEKTQQDAWDAFIRKRQKKLAKLKHVEAEDADDKDASHRRERPKSTVLLADQDMSSENGLAEQAWTSENLVGVAQMGTEKKGKKEDWNAFKQLVRKGIPIVYRPKIWGECSSANEAREPGVYQELLAQPTTETEAQCLKQIDMDCHRTFPTCVFFAGNGPGVDKLRNVLVAYSRRNPKIGYCQGMNNLAATLLLTHPTEEDAFWVLVCIIENILPSDYYTSHLLVSRADQQVLRDLVERIMPKFATHLDEHGVELSAITFGWFLSLFTDCLPIQTLLRVWDLFFIHGTIFLFRIAVAILKLHEAELLACDSAASLYALLGQLPSGLWNADRLLKVACDDLASVVKDRDVSLLRNKHVLALEDELGLTAADGAPTA</sequence>
<feature type="compositionally biased region" description="Basic and acidic residues" evidence="2">
    <location>
        <begin position="806"/>
        <end position="821"/>
    </location>
</feature>
<dbReference type="InterPro" id="IPR050302">
    <property type="entry name" value="Rab_GAP_TBC_domain"/>
</dbReference>
<feature type="compositionally biased region" description="Low complexity" evidence="2">
    <location>
        <begin position="378"/>
        <end position="388"/>
    </location>
</feature>
<feature type="region of interest" description="Disordered" evidence="2">
    <location>
        <begin position="806"/>
        <end position="840"/>
    </location>
</feature>
<feature type="compositionally biased region" description="Low complexity" evidence="2">
    <location>
        <begin position="467"/>
        <end position="499"/>
    </location>
</feature>
<comment type="caution">
    <text evidence="4">The sequence shown here is derived from an EMBL/GenBank/DDBJ whole genome shotgun (WGS) entry which is preliminary data.</text>
</comment>
<feature type="region of interest" description="Disordered" evidence="2">
    <location>
        <begin position="248"/>
        <end position="320"/>
    </location>
</feature>
<evidence type="ECO:0000259" key="3">
    <source>
        <dbReference type="PROSITE" id="PS50086"/>
    </source>
</evidence>
<dbReference type="SUPFAM" id="SSF47923">
    <property type="entry name" value="Ypt/Rab-GAP domain of gyp1p"/>
    <property type="match status" value="2"/>
</dbReference>
<protein>
    <submittedName>
        <fullName evidence="4">GTPase activatingrab protein</fullName>
    </submittedName>
</protein>
<evidence type="ECO:0000256" key="2">
    <source>
        <dbReference type="SAM" id="MobiDB-lite"/>
    </source>
</evidence>
<keyword evidence="1" id="KW-0175">Coiled coil</keyword>